<comment type="subcellular location">
    <subcellularLocation>
        <location evidence="1">Nucleus</location>
    </subcellularLocation>
</comment>
<comment type="similarity">
    <text evidence="2">Belongs to the PAF1 family.</text>
</comment>
<accession>A0A7S3V444</accession>
<name>A0A7S3V444_9STRA</name>
<evidence type="ECO:0000313" key="5">
    <source>
        <dbReference type="EMBL" id="CAE0455817.1"/>
    </source>
</evidence>
<dbReference type="InterPro" id="IPR007133">
    <property type="entry name" value="RNA_pol_II-assoc_Paf1"/>
</dbReference>
<proteinExistence type="inferred from homology"/>
<organism evidence="5">
    <name type="scientific">Chaetoceros debilis</name>
    <dbReference type="NCBI Taxonomy" id="122233"/>
    <lineage>
        <taxon>Eukaryota</taxon>
        <taxon>Sar</taxon>
        <taxon>Stramenopiles</taxon>
        <taxon>Ochrophyta</taxon>
        <taxon>Bacillariophyta</taxon>
        <taxon>Coscinodiscophyceae</taxon>
        <taxon>Chaetocerotophycidae</taxon>
        <taxon>Chaetocerotales</taxon>
        <taxon>Chaetocerotaceae</taxon>
        <taxon>Chaetoceros</taxon>
    </lineage>
</organism>
<keyword evidence="3" id="KW-0539">Nucleus</keyword>
<feature type="compositionally biased region" description="Polar residues" evidence="4">
    <location>
        <begin position="230"/>
        <end position="240"/>
    </location>
</feature>
<sequence length="539" mass="60009">MDVDSDNKRHKREEEDRRKKRHEKRAHKSKEQLDRERKRKEHAQRVLNEQNKKLKAERDGSKFQALFTKRAEGFLIDMNFRNAAPRPPVGPCFVGLGLDGELNDKWTRYKPFNAVEANYAWKLHAEPDLGVPLAPSAMDLEGCYVDPTKKSKKSKNDGYDELFDDDETDEKQNGHSGENKGPEALHPDDEALINWKGHPGDSAADELKATRAKAIAEARLGITGGKALASASNHGGNQISRAGRSSGVPKSRVLKEEKPWFMVKTTYLDNDKSRSVHKFKSLAETKAQNAEVISGKLKNDVNVSNRGNIDKSFDIASKATGKRKHPAKKDVEAVLEIPLLPDDITWGHTFTHVVLDKLPNVNTKRSKISFKQLENAFIGDVEKAAKNDRMECNFLVTDDETTGIDSSSPSTSKTAYGSIQRYDLDIQPLKEEGAPHSNFLFIVDEESGIANYHPLASRVQLSSGRPGNQAAGVRIITKRELDEDDLQLMEKRLKELNADNIDAGSSDESGTEDVANQNSNKRHNPFAVEGDSSDSDDGF</sequence>
<feature type="region of interest" description="Disordered" evidence="4">
    <location>
        <begin position="229"/>
        <end position="250"/>
    </location>
</feature>
<dbReference type="GO" id="GO:0000993">
    <property type="term" value="F:RNA polymerase II complex binding"/>
    <property type="evidence" value="ECO:0007669"/>
    <property type="project" value="TreeGrafter"/>
</dbReference>
<dbReference type="GO" id="GO:0006368">
    <property type="term" value="P:transcription elongation by RNA polymerase II"/>
    <property type="evidence" value="ECO:0007669"/>
    <property type="project" value="InterPro"/>
</dbReference>
<dbReference type="GO" id="GO:0003682">
    <property type="term" value="F:chromatin binding"/>
    <property type="evidence" value="ECO:0007669"/>
    <property type="project" value="TreeGrafter"/>
</dbReference>
<evidence type="ECO:0000256" key="4">
    <source>
        <dbReference type="SAM" id="MobiDB-lite"/>
    </source>
</evidence>
<feature type="region of interest" description="Disordered" evidence="4">
    <location>
        <begin position="146"/>
        <end position="206"/>
    </location>
</feature>
<protein>
    <submittedName>
        <fullName evidence="5">Uncharacterized protein</fullName>
    </submittedName>
</protein>
<gene>
    <name evidence="5" type="ORF">CDEB00056_LOCUS658</name>
</gene>
<feature type="compositionally biased region" description="Basic residues" evidence="4">
    <location>
        <begin position="18"/>
        <end position="28"/>
    </location>
</feature>
<feature type="region of interest" description="Disordered" evidence="4">
    <location>
        <begin position="1"/>
        <end position="59"/>
    </location>
</feature>
<feature type="region of interest" description="Disordered" evidence="4">
    <location>
        <begin position="497"/>
        <end position="539"/>
    </location>
</feature>
<dbReference type="GO" id="GO:0016593">
    <property type="term" value="C:Cdc73/Paf1 complex"/>
    <property type="evidence" value="ECO:0007669"/>
    <property type="project" value="InterPro"/>
</dbReference>
<feature type="compositionally biased region" description="Basic and acidic residues" evidence="4">
    <location>
        <begin position="170"/>
        <end position="189"/>
    </location>
</feature>
<evidence type="ECO:0000256" key="1">
    <source>
        <dbReference type="ARBA" id="ARBA00004123"/>
    </source>
</evidence>
<feature type="compositionally biased region" description="Acidic residues" evidence="4">
    <location>
        <begin position="159"/>
        <end position="169"/>
    </location>
</feature>
<feature type="compositionally biased region" description="Basic and acidic residues" evidence="4">
    <location>
        <begin position="50"/>
        <end position="59"/>
    </location>
</feature>
<dbReference type="PANTHER" id="PTHR23188:SF12">
    <property type="entry name" value="RNA POLYMERASE II-ASSOCIATED FACTOR 1 HOMOLOG"/>
    <property type="match status" value="1"/>
</dbReference>
<dbReference type="AlphaFoldDB" id="A0A7S3V444"/>
<dbReference type="PANTHER" id="PTHR23188">
    <property type="entry name" value="RNA POLYMERASE II-ASSOCIATED FACTOR 1 HOMOLOG"/>
    <property type="match status" value="1"/>
</dbReference>
<dbReference type="Pfam" id="PF03985">
    <property type="entry name" value="Paf1"/>
    <property type="match status" value="1"/>
</dbReference>
<dbReference type="EMBL" id="HBIO01000917">
    <property type="protein sequence ID" value="CAE0455817.1"/>
    <property type="molecule type" value="Transcribed_RNA"/>
</dbReference>
<evidence type="ECO:0000256" key="2">
    <source>
        <dbReference type="ARBA" id="ARBA00007560"/>
    </source>
</evidence>
<reference evidence="5" key="1">
    <citation type="submission" date="2021-01" db="EMBL/GenBank/DDBJ databases">
        <authorList>
            <person name="Corre E."/>
            <person name="Pelletier E."/>
            <person name="Niang G."/>
            <person name="Scheremetjew M."/>
            <person name="Finn R."/>
            <person name="Kale V."/>
            <person name="Holt S."/>
            <person name="Cochrane G."/>
            <person name="Meng A."/>
            <person name="Brown T."/>
            <person name="Cohen L."/>
        </authorList>
    </citation>
    <scope>NUCLEOTIDE SEQUENCE</scope>
    <source>
        <strain evidence="5">MM31A-1</strain>
    </source>
</reference>
<evidence type="ECO:0000256" key="3">
    <source>
        <dbReference type="ARBA" id="ARBA00023242"/>
    </source>
</evidence>